<reference evidence="2" key="1">
    <citation type="submission" date="2022-11" db="UniProtKB">
        <authorList>
            <consortium name="WormBaseParasite"/>
        </authorList>
    </citation>
    <scope>IDENTIFICATION</scope>
</reference>
<evidence type="ECO:0000313" key="2">
    <source>
        <dbReference type="WBParaSite" id="jg5672.1"/>
    </source>
</evidence>
<sequence length="149" mass="16827">MSSTTRRNLACASFKNTAVLQQVCMDWLCGVNPKQAFIMQGHQSMTIRLLSCADSKVYNVQSQELLKNYNDINFGVGFEKNAQIAINFLNKRGDGTKASRCSIILQYKIKQIARLANKKNKACLFLVNEQVPLNYIDQSKPLPKNFFVA</sequence>
<keyword evidence="1" id="KW-1185">Reference proteome</keyword>
<accession>A0A915EF23</accession>
<proteinExistence type="predicted"/>
<evidence type="ECO:0000313" key="1">
    <source>
        <dbReference type="Proteomes" id="UP000887574"/>
    </source>
</evidence>
<name>A0A915EF23_9BILA</name>
<protein>
    <submittedName>
        <fullName evidence="2">Uncharacterized protein</fullName>
    </submittedName>
</protein>
<dbReference type="WBParaSite" id="jg5672.1">
    <property type="protein sequence ID" value="jg5672.1"/>
    <property type="gene ID" value="jg5672"/>
</dbReference>
<dbReference type="AlphaFoldDB" id="A0A915EF23"/>
<dbReference type="Proteomes" id="UP000887574">
    <property type="component" value="Unplaced"/>
</dbReference>
<organism evidence="1 2">
    <name type="scientific">Ditylenchus dipsaci</name>
    <dbReference type="NCBI Taxonomy" id="166011"/>
    <lineage>
        <taxon>Eukaryota</taxon>
        <taxon>Metazoa</taxon>
        <taxon>Ecdysozoa</taxon>
        <taxon>Nematoda</taxon>
        <taxon>Chromadorea</taxon>
        <taxon>Rhabditida</taxon>
        <taxon>Tylenchina</taxon>
        <taxon>Tylenchomorpha</taxon>
        <taxon>Sphaerularioidea</taxon>
        <taxon>Anguinidae</taxon>
        <taxon>Anguininae</taxon>
        <taxon>Ditylenchus</taxon>
    </lineage>
</organism>